<feature type="domain" description="YetF-like N-terminal transmembrane" evidence="9">
    <location>
        <begin position="3"/>
        <end position="74"/>
    </location>
</feature>
<dbReference type="Pfam" id="PF20730">
    <property type="entry name" value="YetF_N"/>
    <property type="match status" value="1"/>
</dbReference>
<comment type="similarity">
    <text evidence="2">Belongs to the UPF0702 family.</text>
</comment>
<feature type="transmembrane region" description="Helical" evidence="7">
    <location>
        <begin position="55"/>
        <end position="77"/>
    </location>
</feature>
<dbReference type="Gene3D" id="3.30.240.20">
    <property type="entry name" value="bsu07140 like domains"/>
    <property type="match status" value="1"/>
</dbReference>
<evidence type="ECO:0000256" key="2">
    <source>
        <dbReference type="ARBA" id="ARBA00006448"/>
    </source>
</evidence>
<comment type="subcellular location">
    <subcellularLocation>
        <location evidence="1">Cell membrane</location>
        <topology evidence="1">Multi-pass membrane protein</topology>
    </subcellularLocation>
</comment>
<dbReference type="PANTHER" id="PTHR34582:SF6">
    <property type="entry name" value="UPF0702 TRANSMEMBRANE PROTEIN YCAP"/>
    <property type="match status" value="1"/>
</dbReference>
<reference evidence="10" key="1">
    <citation type="submission" date="2020-05" db="EMBL/GenBank/DDBJ databases">
        <authorList>
            <person name="Chiriac C."/>
            <person name="Salcher M."/>
            <person name="Ghai R."/>
            <person name="Kavagutti S V."/>
        </authorList>
    </citation>
    <scope>NUCLEOTIDE SEQUENCE</scope>
</reference>
<dbReference type="InterPro" id="IPR048454">
    <property type="entry name" value="YetF_N"/>
</dbReference>
<dbReference type="InterPro" id="IPR023090">
    <property type="entry name" value="UPF0702_alpha/beta_dom_sf"/>
</dbReference>
<evidence type="ECO:0000313" key="10">
    <source>
        <dbReference type="EMBL" id="CAB4925595.1"/>
    </source>
</evidence>
<organism evidence="10">
    <name type="scientific">freshwater metagenome</name>
    <dbReference type="NCBI Taxonomy" id="449393"/>
    <lineage>
        <taxon>unclassified sequences</taxon>
        <taxon>metagenomes</taxon>
        <taxon>ecological metagenomes</taxon>
    </lineage>
</organism>
<sequence>MDLVVRAVVIFFVIWIVTRAVGRRELSSMEPFDLILLVVIGDLVQQGVTQSDYSLTGAIVVIVTIAVLTVAMSFLSFRVPRLRPVLEGEPLVLVQDGQVIDRNLRRERITLEELRSEARQNQIDDLAEIRFAVLETNGRISFIGRT</sequence>
<evidence type="ECO:0000256" key="6">
    <source>
        <dbReference type="ARBA" id="ARBA00023136"/>
    </source>
</evidence>
<dbReference type="EMBL" id="CAFBMK010000130">
    <property type="protein sequence ID" value="CAB4925595.1"/>
    <property type="molecule type" value="Genomic_DNA"/>
</dbReference>
<dbReference type="AlphaFoldDB" id="A0A6J7I466"/>
<accession>A0A6J7I466</accession>
<evidence type="ECO:0000259" key="8">
    <source>
        <dbReference type="Pfam" id="PF04239"/>
    </source>
</evidence>
<protein>
    <submittedName>
        <fullName evidence="10">Unannotated protein</fullName>
    </submittedName>
</protein>
<proteinExistence type="inferred from homology"/>
<dbReference type="InterPro" id="IPR007353">
    <property type="entry name" value="DUF421"/>
</dbReference>
<name>A0A6J7I466_9ZZZZ</name>
<feature type="transmembrane region" description="Helical" evidence="7">
    <location>
        <begin position="6"/>
        <end position="22"/>
    </location>
</feature>
<evidence type="ECO:0000256" key="7">
    <source>
        <dbReference type="SAM" id="Phobius"/>
    </source>
</evidence>
<keyword evidence="3" id="KW-1003">Cell membrane</keyword>
<dbReference type="GO" id="GO:0005886">
    <property type="term" value="C:plasma membrane"/>
    <property type="evidence" value="ECO:0007669"/>
    <property type="project" value="UniProtKB-SubCell"/>
</dbReference>
<dbReference type="PANTHER" id="PTHR34582">
    <property type="entry name" value="UPF0702 TRANSMEMBRANE PROTEIN YCAP"/>
    <property type="match status" value="1"/>
</dbReference>
<dbReference type="Pfam" id="PF04239">
    <property type="entry name" value="DUF421"/>
    <property type="match status" value="1"/>
</dbReference>
<evidence type="ECO:0000259" key="9">
    <source>
        <dbReference type="Pfam" id="PF20730"/>
    </source>
</evidence>
<feature type="domain" description="YetF C-terminal" evidence="8">
    <location>
        <begin position="80"/>
        <end position="143"/>
    </location>
</feature>
<keyword evidence="4 7" id="KW-0812">Transmembrane</keyword>
<keyword evidence="5 7" id="KW-1133">Transmembrane helix</keyword>
<evidence type="ECO:0000256" key="1">
    <source>
        <dbReference type="ARBA" id="ARBA00004651"/>
    </source>
</evidence>
<evidence type="ECO:0000256" key="4">
    <source>
        <dbReference type="ARBA" id="ARBA00022692"/>
    </source>
</evidence>
<keyword evidence="6 7" id="KW-0472">Membrane</keyword>
<gene>
    <name evidence="10" type="ORF">UFOPK3564_02082</name>
</gene>
<evidence type="ECO:0000256" key="5">
    <source>
        <dbReference type="ARBA" id="ARBA00022989"/>
    </source>
</evidence>
<evidence type="ECO:0000256" key="3">
    <source>
        <dbReference type="ARBA" id="ARBA00022475"/>
    </source>
</evidence>